<name>A0A4Z2F4P2_9TELE</name>
<organism evidence="2 3">
    <name type="scientific">Liparis tanakae</name>
    <name type="common">Tanaka's snailfish</name>
    <dbReference type="NCBI Taxonomy" id="230148"/>
    <lineage>
        <taxon>Eukaryota</taxon>
        <taxon>Metazoa</taxon>
        <taxon>Chordata</taxon>
        <taxon>Craniata</taxon>
        <taxon>Vertebrata</taxon>
        <taxon>Euteleostomi</taxon>
        <taxon>Actinopterygii</taxon>
        <taxon>Neopterygii</taxon>
        <taxon>Teleostei</taxon>
        <taxon>Neoteleostei</taxon>
        <taxon>Acanthomorphata</taxon>
        <taxon>Eupercaria</taxon>
        <taxon>Perciformes</taxon>
        <taxon>Cottioidei</taxon>
        <taxon>Cottales</taxon>
        <taxon>Liparidae</taxon>
        <taxon>Liparis</taxon>
    </lineage>
</organism>
<feature type="compositionally biased region" description="Basic and acidic residues" evidence="1">
    <location>
        <begin position="44"/>
        <end position="59"/>
    </location>
</feature>
<dbReference type="EMBL" id="SRLO01001720">
    <property type="protein sequence ID" value="TNN35721.1"/>
    <property type="molecule type" value="Genomic_DNA"/>
</dbReference>
<keyword evidence="3" id="KW-1185">Reference proteome</keyword>
<protein>
    <submittedName>
        <fullName evidence="2">Uncharacterized protein</fullName>
    </submittedName>
</protein>
<proteinExistence type="predicted"/>
<reference evidence="2 3" key="1">
    <citation type="submission" date="2019-03" db="EMBL/GenBank/DDBJ databases">
        <title>First draft genome of Liparis tanakae, snailfish: a comprehensive survey of snailfish specific genes.</title>
        <authorList>
            <person name="Kim W."/>
            <person name="Song I."/>
            <person name="Jeong J.-H."/>
            <person name="Kim D."/>
            <person name="Kim S."/>
            <person name="Ryu S."/>
            <person name="Song J.Y."/>
            <person name="Lee S.K."/>
        </authorList>
    </citation>
    <scope>NUCLEOTIDE SEQUENCE [LARGE SCALE GENOMIC DNA]</scope>
    <source>
        <tissue evidence="2">Muscle</tissue>
    </source>
</reference>
<gene>
    <name evidence="2" type="ORF">EYF80_054112</name>
</gene>
<accession>A0A4Z2F4P2</accession>
<dbReference type="Proteomes" id="UP000314294">
    <property type="component" value="Unassembled WGS sequence"/>
</dbReference>
<comment type="caution">
    <text evidence="2">The sequence shown here is derived from an EMBL/GenBank/DDBJ whole genome shotgun (WGS) entry which is preliminary data.</text>
</comment>
<dbReference type="AlphaFoldDB" id="A0A4Z2F4P2"/>
<evidence type="ECO:0000256" key="1">
    <source>
        <dbReference type="SAM" id="MobiDB-lite"/>
    </source>
</evidence>
<feature type="region of interest" description="Disordered" evidence="1">
    <location>
        <begin position="29"/>
        <end position="93"/>
    </location>
</feature>
<evidence type="ECO:0000313" key="3">
    <source>
        <dbReference type="Proteomes" id="UP000314294"/>
    </source>
</evidence>
<sequence length="93" mass="10409">MALNVIKLALLPHRLFKFLWRRFLARPVERDGRQPLQGKPRALSNRERGEKRTHPHGEGDGNASGLKRPLRLGSMLGAQAARLGSTGRRHGRG</sequence>
<evidence type="ECO:0000313" key="2">
    <source>
        <dbReference type="EMBL" id="TNN35721.1"/>
    </source>
</evidence>